<sequence length="39" mass="4479">MIGTKIYLALYKGKKMGKNPNALLARLSDWLTRKLTKGW</sequence>
<dbReference type="AlphaFoldDB" id="A0ABD6WNQ6"/>
<dbReference type="EMBL" id="MZKM01000052">
    <property type="protein sequence ID" value="PRL88904.1"/>
    <property type="molecule type" value="Genomic_DNA"/>
</dbReference>
<evidence type="ECO:0000313" key="1">
    <source>
        <dbReference type="EMBL" id="PRL88904.1"/>
    </source>
</evidence>
<protein>
    <submittedName>
        <fullName evidence="1">Uncharacterized protein</fullName>
    </submittedName>
</protein>
<reference evidence="1" key="1">
    <citation type="submission" date="2017-02" db="EMBL/GenBank/DDBJ databases">
        <title>Haemophilus influenzae in COPD genome sequencing project.</title>
        <authorList>
            <person name="Murphy T.F."/>
            <person name="Kong Y."/>
            <person name="Nadendla S."/>
            <person name="Tettelin H."/>
            <person name="Pettigrew M."/>
        </authorList>
    </citation>
    <scope>NUCLEOTIDE SEQUENCE [LARGE SCALE GENOMIC DNA]</scope>
    <source>
        <strain evidence="1">19P94H1</strain>
    </source>
</reference>
<comment type="caution">
    <text evidence="1">The sequence shown here is derived from an EMBL/GenBank/DDBJ whole genome shotgun (WGS) entry which is preliminary data.</text>
</comment>
<gene>
    <name evidence="1" type="ORF">BV022_01493</name>
</gene>
<accession>A0ABD6WNQ6</accession>
<proteinExistence type="predicted"/>
<name>A0ABD6WNQ6_HAEIF</name>
<organism evidence="1">
    <name type="scientific">Haemophilus influenzae</name>
    <dbReference type="NCBI Taxonomy" id="727"/>
    <lineage>
        <taxon>Bacteria</taxon>
        <taxon>Pseudomonadati</taxon>
        <taxon>Pseudomonadota</taxon>
        <taxon>Gammaproteobacteria</taxon>
        <taxon>Pasteurellales</taxon>
        <taxon>Pasteurellaceae</taxon>
        <taxon>Haemophilus</taxon>
    </lineage>
</organism>